<accession>A0A1C7NJ43</accession>
<evidence type="ECO:0000256" key="4">
    <source>
        <dbReference type="ARBA" id="ARBA00023315"/>
    </source>
</evidence>
<dbReference type="OrthoDB" id="619536at2759"/>
<feature type="domain" description="Nitrogen regulatory protein areA GATA-like" evidence="10">
    <location>
        <begin position="541"/>
        <end position="568"/>
    </location>
</feature>
<dbReference type="Pfam" id="PF06974">
    <property type="entry name" value="WS_DGAT_C"/>
    <property type="match status" value="1"/>
</dbReference>
<feature type="domain" description="O-acyltransferase WSD1-like N-terminal" evidence="8">
    <location>
        <begin position="10"/>
        <end position="154"/>
    </location>
</feature>
<dbReference type="PANTHER" id="PTHR31650">
    <property type="entry name" value="O-ACYLTRANSFERASE (WSD1-LIKE) FAMILY PROTEIN"/>
    <property type="match status" value="1"/>
</dbReference>
<evidence type="ECO:0000256" key="1">
    <source>
        <dbReference type="ARBA" id="ARBA00004771"/>
    </source>
</evidence>
<comment type="pathway">
    <text evidence="1">Glycerolipid metabolism; triacylglycerol biosynthesis.</text>
</comment>
<dbReference type="STRING" id="101091.A0A1C7NJ43"/>
<evidence type="ECO:0000259" key="10">
    <source>
        <dbReference type="Pfam" id="PF08550"/>
    </source>
</evidence>
<dbReference type="Pfam" id="PF03007">
    <property type="entry name" value="WS_DGAT_cat"/>
    <property type="match status" value="1"/>
</dbReference>
<organism evidence="11 12">
    <name type="scientific">Choanephora cucurbitarum</name>
    <dbReference type="NCBI Taxonomy" id="101091"/>
    <lineage>
        <taxon>Eukaryota</taxon>
        <taxon>Fungi</taxon>
        <taxon>Fungi incertae sedis</taxon>
        <taxon>Mucoromycota</taxon>
        <taxon>Mucoromycotina</taxon>
        <taxon>Mucoromycetes</taxon>
        <taxon>Mucorales</taxon>
        <taxon>Mucorineae</taxon>
        <taxon>Choanephoraceae</taxon>
        <taxon>Choanephoroideae</taxon>
        <taxon>Choanephora</taxon>
    </lineage>
</organism>
<evidence type="ECO:0000313" key="12">
    <source>
        <dbReference type="Proteomes" id="UP000093000"/>
    </source>
</evidence>
<evidence type="ECO:0000256" key="2">
    <source>
        <dbReference type="ARBA" id="ARBA00005189"/>
    </source>
</evidence>
<evidence type="ECO:0000313" key="11">
    <source>
        <dbReference type="EMBL" id="OBZ89123.1"/>
    </source>
</evidence>
<dbReference type="PANTHER" id="PTHR31650:SF1">
    <property type="entry name" value="WAX ESTER SYNTHASE_DIACYLGLYCEROL ACYLTRANSFERASE 4-RELATED"/>
    <property type="match status" value="1"/>
</dbReference>
<evidence type="ECO:0000256" key="5">
    <source>
        <dbReference type="ARBA" id="ARBA00024360"/>
    </source>
</evidence>
<protein>
    <submittedName>
        <fullName evidence="11">Uncharacterized protein</fullName>
    </submittedName>
</protein>
<name>A0A1C7NJ43_9FUNG</name>
<keyword evidence="4" id="KW-0012">Acyltransferase</keyword>
<keyword evidence="3" id="KW-0808">Transferase</keyword>
<sequence length="718" mass="81940">MKEPQADMHLNGIDTVFLKAEHSRRLMTVTSLWTFKTRLDSELVYEALEKLCESYPRFARVPRHEGFFKPATWTVPVGWRPQDNIVVHTLNPSKLSLQQYCAEQVVIPFDYTKPLWELHAISGLEDDRCAFFWKAHHSLADGEGFIRALLSTTSLGATLKKIEEQSIVDHRQHNKNTNKPASVIPKHIQDLLPSFVIQAFSFICVVVWHIYCFSLVISHDVYSSFISISPFGMRKDLYYKGLQSHEKEMAWSNDVSIKDIKLVRQAFGGTLNDVMLAVITRCVKHYLEGVIGKRQDDYINLLIPVSLRQPNDWRFCNVVSAAMGFFSMKDISTQQLVNQVRSQMLAIKSSQSPLLMYQYFEHVLGKIPGLSPPISIYNHYCDIPHGVFTNVPGPTVPISFAGGEIQEYRTFPPQSGKGSIGIALISYCGKVSIGAIADKSRWYPGLADHICQHFTDEFNFILEEAKMELSKKPPRKGAETTVIRLYFPFLGHTNLPTKFRANQAYNMSLLLNDIQLPLLVKAAIVDHNTLSWNNLDQLSSLWTVFSKCKSNIRDGFRLENLSWRLWYRQSILQKKETPKTSQDINYSSVNQSRSLRRTRSLPNLSQWQPNVASPLLPLKKAETIKLVPSKQPLSSLLPQQRKKQKFFISTDDTQMQPEDQLLFKKTHTTQPKMNSDTTKPVSLLTEMLNGNGSQKTSSGLRRCQSRYGRLDQFFLNAA</sequence>
<feature type="domain" description="O-acyltransferase WSD1 C-terminal" evidence="9">
    <location>
        <begin position="331"/>
        <end position="459"/>
    </location>
</feature>
<dbReference type="InterPro" id="IPR009721">
    <property type="entry name" value="O-acyltransferase_WSD1_C"/>
</dbReference>
<gene>
    <name evidence="11" type="ORF">A0J61_02823</name>
</gene>
<proteinExistence type="inferred from homology"/>
<dbReference type="Proteomes" id="UP000093000">
    <property type="component" value="Unassembled WGS sequence"/>
</dbReference>
<comment type="caution">
    <text evidence="11">The sequence shown here is derived from an EMBL/GenBank/DDBJ whole genome shotgun (WGS) entry which is preliminary data.</text>
</comment>
<dbReference type="GO" id="GO:0047196">
    <property type="term" value="F:long-chain-alcohol O-fatty-acyltransferase activity"/>
    <property type="evidence" value="ECO:0007669"/>
    <property type="project" value="UniProtKB-EC"/>
</dbReference>
<dbReference type="InParanoid" id="A0A1C7NJ43"/>
<reference evidence="11 12" key="1">
    <citation type="submission" date="2016-03" db="EMBL/GenBank/DDBJ databases">
        <title>Choanephora cucurbitarum.</title>
        <authorList>
            <person name="Min B."/>
            <person name="Park H."/>
            <person name="Park J.-H."/>
            <person name="Shin H.-D."/>
            <person name="Choi I.-G."/>
        </authorList>
    </citation>
    <scope>NUCLEOTIDE SEQUENCE [LARGE SCALE GENOMIC DNA]</scope>
    <source>
        <strain evidence="11 12">KUS-F28377</strain>
    </source>
</reference>
<dbReference type="SUPFAM" id="SSF52777">
    <property type="entry name" value="CoA-dependent acyltransferases"/>
    <property type="match status" value="1"/>
</dbReference>
<dbReference type="UniPathway" id="UPA00282"/>
<dbReference type="GO" id="GO:0005886">
    <property type="term" value="C:plasma membrane"/>
    <property type="evidence" value="ECO:0007669"/>
    <property type="project" value="TreeGrafter"/>
</dbReference>
<comment type="catalytic activity">
    <reaction evidence="7">
        <text>an acyl-CoA + a 1,2-diacyl-sn-glycerol = a triacyl-sn-glycerol + CoA</text>
        <dbReference type="Rhea" id="RHEA:10868"/>
        <dbReference type="ChEBI" id="CHEBI:17815"/>
        <dbReference type="ChEBI" id="CHEBI:57287"/>
        <dbReference type="ChEBI" id="CHEBI:58342"/>
        <dbReference type="ChEBI" id="CHEBI:64615"/>
        <dbReference type="EC" id="2.3.1.20"/>
    </reaction>
</comment>
<dbReference type="InterPro" id="IPR045034">
    <property type="entry name" value="O-acyltransferase_WSD1-like"/>
</dbReference>
<evidence type="ECO:0000259" key="9">
    <source>
        <dbReference type="Pfam" id="PF06974"/>
    </source>
</evidence>
<dbReference type="Pfam" id="PF08550">
    <property type="entry name" value="GATA_AreA"/>
    <property type="match status" value="1"/>
</dbReference>
<keyword evidence="12" id="KW-1185">Reference proteome</keyword>
<dbReference type="InterPro" id="IPR013860">
    <property type="entry name" value="AreA_GATA"/>
</dbReference>
<comment type="catalytic activity">
    <reaction evidence="6">
        <text>a long chain fatty alcohol + a fatty acyl-CoA = a long-chain alcohol wax ester + CoA</text>
        <dbReference type="Rhea" id="RHEA:38443"/>
        <dbReference type="ChEBI" id="CHEBI:17135"/>
        <dbReference type="ChEBI" id="CHEBI:57287"/>
        <dbReference type="ChEBI" id="CHEBI:77636"/>
        <dbReference type="ChEBI" id="CHEBI:235323"/>
        <dbReference type="EC" id="2.3.1.75"/>
    </reaction>
</comment>
<dbReference type="InterPro" id="IPR004255">
    <property type="entry name" value="O-acyltransferase_WSD1_N"/>
</dbReference>
<evidence type="ECO:0000259" key="8">
    <source>
        <dbReference type="Pfam" id="PF03007"/>
    </source>
</evidence>
<comment type="similarity">
    <text evidence="5">In the N-terminal section; belongs to the long-chain O-acyltransferase family.</text>
</comment>
<evidence type="ECO:0000256" key="3">
    <source>
        <dbReference type="ARBA" id="ARBA00022679"/>
    </source>
</evidence>
<evidence type="ECO:0000256" key="7">
    <source>
        <dbReference type="ARBA" id="ARBA00048109"/>
    </source>
</evidence>
<dbReference type="AlphaFoldDB" id="A0A1C7NJ43"/>
<dbReference type="GO" id="GO:0004144">
    <property type="term" value="F:diacylglycerol O-acyltransferase activity"/>
    <property type="evidence" value="ECO:0007669"/>
    <property type="project" value="UniProtKB-EC"/>
</dbReference>
<dbReference type="GO" id="GO:0019432">
    <property type="term" value="P:triglyceride biosynthetic process"/>
    <property type="evidence" value="ECO:0007669"/>
    <property type="project" value="UniProtKB-UniPathway"/>
</dbReference>
<comment type="pathway">
    <text evidence="2">Lipid metabolism.</text>
</comment>
<evidence type="ECO:0000256" key="6">
    <source>
        <dbReference type="ARBA" id="ARBA00047604"/>
    </source>
</evidence>
<dbReference type="EMBL" id="LUGH01000112">
    <property type="protein sequence ID" value="OBZ89123.1"/>
    <property type="molecule type" value="Genomic_DNA"/>
</dbReference>